<dbReference type="Pfam" id="PF00196">
    <property type="entry name" value="GerE"/>
    <property type="match status" value="1"/>
</dbReference>
<keyword evidence="1" id="KW-0805">Transcription regulation</keyword>
<dbReference type="SUPFAM" id="SSF46894">
    <property type="entry name" value="C-terminal effector domain of the bipartite response regulators"/>
    <property type="match status" value="1"/>
</dbReference>
<dbReference type="EMBL" id="JAOZYC010000057">
    <property type="protein sequence ID" value="MEB8337523.1"/>
    <property type="molecule type" value="Genomic_DNA"/>
</dbReference>
<dbReference type="InterPro" id="IPR016032">
    <property type="entry name" value="Sig_transdc_resp-reg_C-effctor"/>
</dbReference>
<sequence length="500" mass="53649">MKARPAPVLALPHTGSFVQLPVTEQVVTSVRAWPRARTQEYLRHENGLHKPGQGELMMKTTASVRPSAATRTAAAPAAARGGTRGGAGLFREGSAIYIPGRFDAADAERIPPDEVCLSLHSLELAHLGVRRATVHEQVEGILGEKDRRGHAYCMWLAILTLLYTGDLPSAHEECRQLARDPRWLGSPQHQVMLTLLRARISLLAGDGVKAAGLLADALGQGMPESVSRLAAAWLVEAQVLTGRLDDAHRTLLQQELAGRLAPDMPDVVHVLAARGSLHMATGHFQHALDDFTACGRLLVTWNVANPAVIPWRSRAVFAALGTGRHDLAAALADDELTAARTWGSPRGIGLALHAVAAARGDGPAVALLEEAVDLLDLAHARGELIHALHDLAALHGERGDPAAGRGRLESAAAVARESRNGLWLDRITASLDRQDVPLLTSQELRISQLARSGYSNREIAETLFLAVRTVEFHLSSVYRKLAISGRRELHSALGSAHSGQ</sequence>
<dbReference type="Gene3D" id="1.10.10.10">
    <property type="entry name" value="Winged helix-like DNA-binding domain superfamily/Winged helix DNA-binding domain"/>
    <property type="match status" value="1"/>
</dbReference>
<keyword evidence="3" id="KW-0804">Transcription</keyword>
<keyword evidence="2" id="KW-0238">DNA-binding</keyword>
<dbReference type="CDD" id="cd06170">
    <property type="entry name" value="LuxR_C_like"/>
    <property type="match status" value="1"/>
</dbReference>
<accession>A0ABU6F0M4</accession>
<evidence type="ECO:0000259" key="4">
    <source>
        <dbReference type="PROSITE" id="PS50043"/>
    </source>
</evidence>
<proteinExistence type="predicted"/>
<evidence type="ECO:0000256" key="2">
    <source>
        <dbReference type="ARBA" id="ARBA00023125"/>
    </source>
</evidence>
<name>A0ABU6F0M4_9ACTN</name>
<evidence type="ECO:0000256" key="3">
    <source>
        <dbReference type="ARBA" id="ARBA00023163"/>
    </source>
</evidence>
<protein>
    <submittedName>
        <fullName evidence="5">LuxR C-terminal-related transcriptional regulator</fullName>
    </submittedName>
</protein>
<dbReference type="PROSITE" id="PS00622">
    <property type="entry name" value="HTH_LUXR_1"/>
    <property type="match status" value="1"/>
</dbReference>
<dbReference type="PANTHER" id="PTHR44688">
    <property type="entry name" value="DNA-BINDING TRANSCRIPTIONAL ACTIVATOR DEVR_DOSR"/>
    <property type="match status" value="1"/>
</dbReference>
<keyword evidence="6" id="KW-1185">Reference proteome</keyword>
<evidence type="ECO:0000256" key="1">
    <source>
        <dbReference type="ARBA" id="ARBA00023015"/>
    </source>
</evidence>
<dbReference type="RefSeq" id="WP_326015193.1">
    <property type="nucleotide sequence ID" value="NZ_JAOZYC010000057.1"/>
</dbReference>
<dbReference type="InterPro" id="IPR036388">
    <property type="entry name" value="WH-like_DNA-bd_sf"/>
</dbReference>
<dbReference type="PROSITE" id="PS50043">
    <property type="entry name" value="HTH_LUXR_2"/>
    <property type="match status" value="1"/>
</dbReference>
<dbReference type="InterPro" id="IPR000792">
    <property type="entry name" value="Tscrpt_reg_LuxR_C"/>
</dbReference>
<feature type="domain" description="HTH luxR-type" evidence="4">
    <location>
        <begin position="432"/>
        <end position="497"/>
    </location>
</feature>
<dbReference type="PANTHER" id="PTHR44688:SF16">
    <property type="entry name" value="DNA-BINDING TRANSCRIPTIONAL ACTIVATOR DEVR_DOSR"/>
    <property type="match status" value="1"/>
</dbReference>
<evidence type="ECO:0000313" key="6">
    <source>
        <dbReference type="Proteomes" id="UP001354931"/>
    </source>
</evidence>
<organism evidence="5 6">
    <name type="scientific">Streptomyces endophyticus</name>
    <dbReference type="NCBI Taxonomy" id="714166"/>
    <lineage>
        <taxon>Bacteria</taxon>
        <taxon>Bacillati</taxon>
        <taxon>Actinomycetota</taxon>
        <taxon>Actinomycetes</taxon>
        <taxon>Kitasatosporales</taxon>
        <taxon>Streptomycetaceae</taxon>
        <taxon>Streptomyces</taxon>
    </lineage>
</organism>
<reference evidence="5 6" key="1">
    <citation type="submission" date="2022-10" db="EMBL/GenBank/DDBJ databases">
        <authorList>
            <person name="Xie J."/>
            <person name="Shen N."/>
        </authorList>
    </citation>
    <scope>NUCLEOTIDE SEQUENCE [LARGE SCALE GENOMIC DNA]</scope>
    <source>
        <strain evidence="5 6">YIM65594</strain>
    </source>
</reference>
<gene>
    <name evidence="5" type="ORF">OKJ99_08355</name>
</gene>
<dbReference type="Proteomes" id="UP001354931">
    <property type="component" value="Unassembled WGS sequence"/>
</dbReference>
<dbReference type="SMART" id="SM00421">
    <property type="entry name" value="HTH_LUXR"/>
    <property type="match status" value="1"/>
</dbReference>
<evidence type="ECO:0000313" key="5">
    <source>
        <dbReference type="EMBL" id="MEB8337523.1"/>
    </source>
</evidence>
<dbReference type="PRINTS" id="PR00038">
    <property type="entry name" value="HTHLUXR"/>
</dbReference>
<comment type="caution">
    <text evidence="5">The sequence shown here is derived from an EMBL/GenBank/DDBJ whole genome shotgun (WGS) entry which is preliminary data.</text>
</comment>